<comment type="similarity">
    <text evidence="7">Belongs to the transglycosylase MltG family.</text>
</comment>
<evidence type="ECO:0000256" key="7">
    <source>
        <dbReference type="HAMAP-Rule" id="MF_02065"/>
    </source>
</evidence>
<protein>
    <recommendedName>
        <fullName evidence="7">Endolytic murein transglycosylase</fullName>
        <ecNumber evidence="7">4.2.2.29</ecNumber>
    </recommendedName>
    <alternativeName>
        <fullName evidence="7">Peptidoglycan lytic transglycosylase</fullName>
    </alternativeName>
    <alternativeName>
        <fullName evidence="7">Peptidoglycan polymerization terminase</fullName>
    </alternativeName>
</protein>
<dbReference type="STRING" id="1618364.UX86_C0001G0020"/>
<evidence type="ECO:0000313" key="8">
    <source>
        <dbReference type="EMBL" id="KKU65164.1"/>
    </source>
</evidence>
<feature type="site" description="Important for catalytic activity" evidence="7">
    <location>
        <position position="201"/>
    </location>
</feature>
<dbReference type="GO" id="GO:0005886">
    <property type="term" value="C:plasma membrane"/>
    <property type="evidence" value="ECO:0007669"/>
    <property type="project" value="UniProtKB-UniRule"/>
</dbReference>
<evidence type="ECO:0000256" key="3">
    <source>
        <dbReference type="ARBA" id="ARBA00022989"/>
    </source>
</evidence>
<evidence type="ECO:0000256" key="2">
    <source>
        <dbReference type="ARBA" id="ARBA00022692"/>
    </source>
</evidence>
<keyword evidence="3 7" id="KW-1133">Transmembrane helix</keyword>
<comment type="function">
    <text evidence="7">Functions as a peptidoglycan terminase that cleaves nascent peptidoglycan strands endolytically to terminate their elongation.</text>
</comment>
<dbReference type="EMBL" id="LCNU01000001">
    <property type="protein sequence ID" value="KKU65164.1"/>
    <property type="molecule type" value="Genomic_DNA"/>
</dbReference>
<evidence type="ECO:0000256" key="6">
    <source>
        <dbReference type="ARBA" id="ARBA00023316"/>
    </source>
</evidence>
<comment type="caution">
    <text evidence="8">The sequence shown here is derived from an EMBL/GenBank/DDBJ whole genome shotgun (WGS) entry which is preliminary data.</text>
</comment>
<dbReference type="GO" id="GO:0071555">
    <property type="term" value="P:cell wall organization"/>
    <property type="evidence" value="ECO:0007669"/>
    <property type="project" value="UniProtKB-KW"/>
</dbReference>
<reference evidence="8 9" key="1">
    <citation type="journal article" date="2015" name="Nature">
        <title>rRNA introns, odd ribosomes, and small enigmatic genomes across a large radiation of phyla.</title>
        <authorList>
            <person name="Brown C.T."/>
            <person name="Hug L.A."/>
            <person name="Thomas B.C."/>
            <person name="Sharon I."/>
            <person name="Castelle C.J."/>
            <person name="Singh A."/>
            <person name="Wilkins M.J."/>
            <person name="Williams K.H."/>
            <person name="Banfield J.F."/>
        </authorList>
    </citation>
    <scope>NUCLEOTIDE SEQUENCE [LARGE SCALE GENOMIC DNA]</scope>
</reference>
<dbReference type="GO" id="GO:0008932">
    <property type="term" value="F:lytic endotransglycosylase activity"/>
    <property type="evidence" value="ECO:0007669"/>
    <property type="project" value="UniProtKB-UniRule"/>
</dbReference>
<keyword evidence="4 7" id="KW-0472">Membrane</keyword>
<keyword evidence="1 7" id="KW-1003">Cell membrane</keyword>
<dbReference type="Proteomes" id="UP000034502">
    <property type="component" value="Unassembled WGS sequence"/>
</dbReference>
<dbReference type="HAMAP" id="MF_02065">
    <property type="entry name" value="MltG"/>
    <property type="match status" value="1"/>
</dbReference>
<dbReference type="Gene3D" id="3.30.1490.480">
    <property type="entry name" value="Endolytic murein transglycosylase"/>
    <property type="match status" value="1"/>
</dbReference>
<dbReference type="PANTHER" id="PTHR30518">
    <property type="entry name" value="ENDOLYTIC MUREIN TRANSGLYCOSYLASE"/>
    <property type="match status" value="1"/>
</dbReference>
<gene>
    <name evidence="7" type="primary">mltG</name>
    <name evidence="8" type="ORF">UX86_C0001G0020</name>
</gene>
<dbReference type="NCBIfam" id="TIGR00247">
    <property type="entry name" value="endolytic transglycosylase MltG"/>
    <property type="match status" value="1"/>
</dbReference>
<proteinExistence type="inferred from homology"/>
<dbReference type="AlphaFoldDB" id="A0A0G1S6Q9"/>
<evidence type="ECO:0000256" key="5">
    <source>
        <dbReference type="ARBA" id="ARBA00023239"/>
    </source>
</evidence>
<keyword evidence="5 7" id="KW-0456">Lyase</keyword>
<dbReference type="PANTHER" id="PTHR30518:SF2">
    <property type="entry name" value="ENDOLYTIC MUREIN TRANSGLYCOSYLASE"/>
    <property type="match status" value="1"/>
</dbReference>
<accession>A0A0G1S6Q9</accession>
<keyword evidence="2 7" id="KW-0812">Transmembrane</keyword>
<sequence length="324" mass="35929">MRKLLLFVLITLISVLVITSGAYFWWRGALQPVSGQKSSVSFVIASNESASSVTDRLQTSGLIRSSMASKIYLKARGLESSLRPGGYLLSPSDSASVILSALISGPKDIWVTIPEGWRREQIALRLSESLSSGPGNFSYEDFLERTEQLEGRLFPDTYLIPLHAGTTDIIKMMTDNFDLKTGLKMPADMDILILASLVEREVKKNEDRPVISGILSNRLRAGWPLQVDASVQFTSDNIRCSLSPHDCVWWRPVESTRLPSLFNTYLHLGLPPAPIANPGLASITAARSPAVTPFWYYLTGSDGQMYYGRTLSEHNSNIDKYLRP</sequence>
<evidence type="ECO:0000313" key="9">
    <source>
        <dbReference type="Proteomes" id="UP000034502"/>
    </source>
</evidence>
<keyword evidence="6 7" id="KW-0961">Cell wall biogenesis/degradation</keyword>
<dbReference type="InterPro" id="IPR003770">
    <property type="entry name" value="MLTG-like"/>
</dbReference>
<dbReference type="Pfam" id="PF02618">
    <property type="entry name" value="YceG"/>
    <property type="match status" value="1"/>
</dbReference>
<evidence type="ECO:0000256" key="1">
    <source>
        <dbReference type="ARBA" id="ARBA00022475"/>
    </source>
</evidence>
<dbReference type="EC" id="4.2.2.29" evidence="7"/>
<comment type="catalytic activity">
    <reaction evidence="7">
        <text>a peptidoglycan chain = a peptidoglycan chain with N-acetyl-1,6-anhydromuramyl-[peptide] at the reducing end + a peptidoglycan chain with N-acetylglucosamine at the non-reducing end.</text>
        <dbReference type="EC" id="4.2.2.29"/>
    </reaction>
</comment>
<dbReference type="GO" id="GO:0009252">
    <property type="term" value="P:peptidoglycan biosynthetic process"/>
    <property type="evidence" value="ECO:0007669"/>
    <property type="project" value="UniProtKB-UniRule"/>
</dbReference>
<evidence type="ECO:0000256" key="4">
    <source>
        <dbReference type="ARBA" id="ARBA00023136"/>
    </source>
</evidence>
<organism evidence="8 9">
    <name type="scientific">Candidatus Amesbacteria bacterium GW2011_GWC1_47_15</name>
    <dbReference type="NCBI Taxonomy" id="1618364"/>
    <lineage>
        <taxon>Bacteria</taxon>
        <taxon>Candidatus Amesiibacteriota</taxon>
    </lineage>
</organism>
<name>A0A0G1S6Q9_9BACT</name>